<evidence type="ECO:0000313" key="2">
    <source>
        <dbReference type="Proteomes" id="UP000298663"/>
    </source>
</evidence>
<dbReference type="EMBL" id="AZBU02000009">
    <property type="protein sequence ID" value="TKR64605.1"/>
    <property type="molecule type" value="Genomic_DNA"/>
</dbReference>
<proteinExistence type="predicted"/>
<name>A0A4V5ZYQ2_STECR</name>
<evidence type="ECO:0008006" key="3">
    <source>
        <dbReference type="Google" id="ProtNLM"/>
    </source>
</evidence>
<dbReference type="OrthoDB" id="10619258at2759"/>
<accession>A0A4V5ZYQ2</accession>
<reference evidence="1 2" key="1">
    <citation type="journal article" date="2015" name="Genome Biol.">
        <title>Comparative genomics of Steinernema reveals deeply conserved gene regulatory networks.</title>
        <authorList>
            <person name="Dillman A.R."/>
            <person name="Macchietto M."/>
            <person name="Porter C.F."/>
            <person name="Rogers A."/>
            <person name="Williams B."/>
            <person name="Antoshechkin I."/>
            <person name="Lee M.M."/>
            <person name="Goodwin Z."/>
            <person name="Lu X."/>
            <person name="Lewis E.E."/>
            <person name="Goodrich-Blair H."/>
            <person name="Stock S.P."/>
            <person name="Adams B.J."/>
            <person name="Sternberg P.W."/>
            <person name="Mortazavi A."/>
        </authorList>
    </citation>
    <scope>NUCLEOTIDE SEQUENCE [LARGE SCALE GENOMIC DNA]</scope>
    <source>
        <strain evidence="1 2">ALL</strain>
    </source>
</reference>
<comment type="caution">
    <text evidence="1">The sequence shown here is derived from an EMBL/GenBank/DDBJ whole genome shotgun (WGS) entry which is preliminary data.</text>
</comment>
<evidence type="ECO:0000313" key="1">
    <source>
        <dbReference type="EMBL" id="TKR64605.1"/>
    </source>
</evidence>
<dbReference type="AlphaFoldDB" id="A0A4V5ZYQ2"/>
<protein>
    <recommendedName>
        <fullName evidence="3">NR LBD domain-containing protein</fullName>
    </recommendedName>
</protein>
<dbReference type="Proteomes" id="UP000298663">
    <property type="component" value="Unassembled WGS sequence"/>
</dbReference>
<reference evidence="1 2" key="2">
    <citation type="journal article" date="2019" name="G3 (Bethesda)">
        <title>Hybrid Assembly of the Genome of the Entomopathogenic Nematode Steinernema carpocapsae Identifies the X-Chromosome.</title>
        <authorList>
            <person name="Serra L."/>
            <person name="Macchietto M."/>
            <person name="Macias-Munoz A."/>
            <person name="McGill C.J."/>
            <person name="Rodriguez I.M."/>
            <person name="Rodriguez B."/>
            <person name="Murad R."/>
            <person name="Mortazavi A."/>
        </authorList>
    </citation>
    <scope>NUCLEOTIDE SEQUENCE [LARGE SCALE GENOMIC DNA]</scope>
    <source>
        <strain evidence="1 2">ALL</strain>
    </source>
</reference>
<keyword evidence="2" id="KW-1185">Reference proteome</keyword>
<organism evidence="1 2">
    <name type="scientific">Steinernema carpocapsae</name>
    <name type="common">Entomopathogenic nematode</name>
    <dbReference type="NCBI Taxonomy" id="34508"/>
    <lineage>
        <taxon>Eukaryota</taxon>
        <taxon>Metazoa</taxon>
        <taxon>Ecdysozoa</taxon>
        <taxon>Nematoda</taxon>
        <taxon>Chromadorea</taxon>
        <taxon>Rhabditida</taxon>
        <taxon>Tylenchina</taxon>
        <taxon>Panagrolaimomorpha</taxon>
        <taxon>Strongyloidoidea</taxon>
        <taxon>Steinernematidae</taxon>
        <taxon>Steinernema</taxon>
    </lineage>
</organism>
<sequence length="344" mass="39960">MAATAAKLALWHFFVILRPRKRSPVLNLNIVIQLVKPSELCRKCRIDRCAQVGMKWPIPKELDPNKPFEDEKFPIMSEVAKEMSGMMRKVEHNLSNKNVIRGTVEEGSLFIGMLDFGQIQQRVLSEHYQTMSNIGIFKQIELSSIVECDNDLSNYQFIDYYYRGIKYGKYRQESSTRNSCRLFLVPDIYIDLSFAGFYTWAQRSLPQNSTVDWENIAKYTQEIHEAGEYFHALLEHLTEAHEDVLNLCQYLVYVNRTIDCCQDSRTKDRIMAAKSVTEAELEAYFKDKKVDANKEIKKIKELLECIKCHGTEVGELREYVRLHFYLAAVKTTKSITSGSERECL</sequence>
<gene>
    <name evidence="1" type="ORF">L596_025106</name>
</gene>